<accession>A0A813XQJ0</accession>
<reference evidence="8" key="1">
    <citation type="submission" date="2021-02" db="EMBL/GenBank/DDBJ databases">
        <authorList>
            <person name="Nowell W R."/>
        </authorList>
    </citation>
    <scope>NUCLEOTIDE SEQUENCE</scope>
</reference>
<dbReference type="InterPro" id="IPR011051">
    <property type="entry name" value="RmlC_Cupin_sf"/>
</dbReference>
<dbReference type="SUPFAM" id="SSF51182">
    <property type="entry name" value="RmlC-like cupins"/>
    <property type="match status" value="1"/>
</dbReference>
<name>A0A813XQJ0_9BILA</name>
<dbReference type="GO" id="GO:0034354">
    <property type="term" value="P:'de novo' NAD+ biosynthetic process from L-tryptophan"/>
    <property type="evidence" value="ECO:0007669"/>
    <property type="project" value="TreeGrafter"/>
</dbReference>
<keyword evidence="4" id="KW-0479">Metal-binding</keyword>
<comment type="function">
    <text evidence="2">Catalyzes the oxidative ring opening of 3-hydroxyanthranilate to 2-amino-3-carboxymuconate semialdehyde, which spontaneously cyclizes to quinolinate.</text>
</comment>
<sequence>MLSRQKTQSIDECNCCRLVRSDKSSRLILPLARRGRPHLSNHSYRLLCKNCLTIKQKQQNELFQQQQQQHNDENNSQNIFETITDLNKTSEHDNISHEIEFSLINENEKIHLNNSEYETEQMLIWKMNTSDNHNQTNTINDTGSLTNNEKKILLQEAVRKLQIVLNNPSTSTSTTTISESDLDRIQFTYRALQTTVNILSSSLDSLFFASEEYRTGEPKDDSFPKNPPLKNNEKIKINNPFSLNEWIDKHKEDLSHGHPISLFPDQFQTRVSVISKGQHTIDCSNGDVWLWQHKGHSTAKIITNDKQESVIDLEHSDSIYLNVHWT</sequence>
<evidence type="ECO:0000313" key="9">
    <source>
        <dbReference type="Proteomes" id="UP000663860"/>
    </source>
</evidence>
<dbReference type="EMBL" id="CAJNOE010000081">
    <property type="protein sequence ID" value="CAF0876707.1"/>
    <property type="molecule type" value="Genomic_DNA"/>
</dbReference>
<keyword evidence="7" id="KW-0408">Iron</keyword>
<comment type="caution">
    <text evidence="8">The sequence shown here is derived from an EMBL/GenBank/DDBJ whole genome shotgun (WGS) entry which is preliminary data.</text>
</comment>
<proteinExistence type="predicted"/>
<gene>
    <name evidence="8" type="ORF">IZO911_LOCUS10959</name>
</gene>
<dbReference type="GO" id="GO:0000334">
    <property type="term" value="F:3-hydroxyanthranilate 3,4-dioxygenase activity"/>
    <property type="evidence" value="ECO:0007669"/>
    <property type="project" value="InterPro"/>
</dbReference>
<evidence type="ECO:0000256" key="3">
    <source>
        <dbReference type="ARBA" id="ARBA00022642"/>
    </source>
</evidence>
<protein>
    <submittedName>
        <fullName evidence="8">Uncharacterized protein</fullName>
    </submittedName>
</protein>
<dbReference type="InterPro" id="IPR010329">
    <property type="entry name" value="3hydroanth_dOase"/>
</dbReference>
<evidence type="ECO:0000256" key="2">
    <source>
        <dbReference type="ARBA" id="ARBA00002752"/>
    </source>
</evidence>
<dbReference type="GO" id="GO:0005737">
    <property type="term" value="C:cytoplasm"/>
    <property type="evidence" value="ECO:0007669"/>
    <property type="project" value="TreeGrafter"/>
</dbReference>
<dbReference type="Gene3D" id="2.60.120.10">
    <property type="entry name" value="Jelly Rolls"/>
    <property type="match status" value="1"/>
</dbReference>
<evidence type="ECO:0000256" key="4">
    <source>
        <dbReference type="ARBA" id="ARBA00022723"/>
    </source>
</evidence>
<dbReference type="PANTHER" id="PTHR15497">
    <property type="entry name" value="3-HYDROXYANTHRANILATE 3,4-DIOXYGENASE"/>
    <property type="match status" value="1"/>
</dbReference>
<evidence type="ECO:0000256" key="1">
    <source>
        <dbReference type="ARBA" id="ARBA00001954"/>
    </source>
</evidence>
<dbReference type="GO" id="GO:0005506">
    <property type="term" value="F:iron ion binding"/>
    <property type="evidence" value="ECO:0007669"/>
    <property type="project" value="InterPro"/>
</dbReference>
<keyword evidence="6" id="KW-0560">Oxidoreductase</keyword>
<dbReference type="AlphaFoldDB" id="A0A813XQJ0"/>
<dbReference type="PANTHER" id="PTHR15497:SF1">
    <property type="entry name" value="3-HYDROXYANTHRANILATE 3,4-DIOXYGENASE"/>
    <property type="match status" value="1"/>
</dbReference>
<evidence type="ECO:0000313" key="8">
    <source>
        <dbReference type="EMBL" id="CAF0876707.1"/>
    </source>
</evidence>
<dbReference type="GO" id="GO:0046874">
    <property type="term" value="P:quinolinate metabolic process"/>
    <property type="evidence" value="ECO:0007669"/>
    <property type="project" value="TreeGrafter"/>
</dbReference>
<dbReference type="InterPro" id="IPR014710">
    <property type="entry name" value="RmlC-like_jellyroll"/>
</dbReference>
<evidence type="ECO:0000256" key="5">
    <source>
        <dbReference type="ARBA" id="ARBA00022964"/>
    </source>
</evidence>
<dbReference type="Proteomes" id="UP000663860">
    <property type="component" value="Unassembled WGS sequence"/>
</dbReference>
<evidence type="ECO:0000256" key="7">
    <source>
        <dbReference type="ARBA" id="ARBA00023004"/>
    </source>
</evidence>
<keyword evidence="3" id="KW-0662">Pyridine nucleotide biosynthesis</keyword>
<organism evidence="8 9">
    <name type="scientific">Adineta steineri</name>
    <dbReference type="NCBI Taxonomy" id="433720"/>
    <lineage>
        <taxon>Eukaryota</taxon>
        <taxon>Metazoa</taxon>
        <taxon>Spiralia</taxon>
        <taxon>Gnathifera</taxon>
        <taxon>Rotifera</taxon>
        <taxon>Eurotatoria</taxon>
        <taxon>Bdelloidea</taxon>
        <taxon>Adinetida</taxon>
        <taxon>Adinetidae</taxon>
        <taxon>Adineta</taxon>
    </lineage>
</organism>
<evidence type="ECO:0000256" key="6">
    <source>
        <dbReference type="ARBA" id="ARBA00023002"/>
    </source>
</evidence>
<comment type="cofactor">
    <cofactor evidence="1">
        <name>Fe(2+)</name>
        <dbReference type="ChEBI" id="CHEBI:29033"/>
    </cofactor>
</comment>
<keyword evidence="5" id="KW-0223">Dioxygenase</keyword>